<evidence type="ECO:0000313" key="2">
    <source>
        <dbReference type="Proteomes" id="UP000315636"/>
    </source>
</evidence>
<accession>A0A521CKN4</accession>
<dbReference type="RefSeq" id="WP_142505133.1">
    <property type="nucleotide sequence ID" value="NZ_FXTI01000004.1"/>
</dbReference>
<dbReference type="Pfam" id="PF12732">
    <property type="entry name" value="YtxH"/>
    <property type="match status" value="1"/>
</dbReference>
<reference evidence="1 2" key="1">
    <citation type="submission" date="2017-05" db="EMBL/GenBank/DDBJ databases">
        <authorList>
            <person name="Varghese N."/>
            <person name="Submissions S."/>
        </authorList>
    </citation>
    <scope>NUCLEOTIDE SEQUENCE [LARGE SCALE GENOMIC DNA]</scope>
    <source>
        <strain evidence="1 2">DSM 45474</strain>
    </source>
</reference>
<dbReference type="InterPro" id="IPR052928">
    <property type="entry name" value="Desiccation-related_membrane"/>
</dbReference>
<dbReference type="EMBL" id="FXTI01000004">
    <property type="protein sequence ID" value="SMO59998.1"/>
    <property type="molecule type" value="Genomic_DNA"/>
</dbReference>
<organism evidence="1 2">
    <name type="scientific">Melghirimyces algeriensis</name>
    <dbReference type="NCBI Taxonomy" id="910412"/>
    <lineage>
        <taxon>Bacteria</taxon>
        <taxon>Bacillati</taxon>
        <taxon>Bacillota</taxon>
        <taxon>Bacilli</taxon>
        <taxon>Bacillales</taxon>
        <taxon>Thermoactinomycetaceae</taxon>
        <taxon>Melghirimyces</taxon>
    </lineage>
</organism>
<dbReference type="InterPro" id="IPR024623">
    <property type="entry name" value="YtxH"/>
</dbReference>
<dbReference type="PANTHER" id="PTHR35792:SF1">
    <property type="entry name" value="SLL0268 PROTEIN"/>
    <property type="match status" value="1"/>
</dbReference>
<name>A0A521CKN4_9BACL</name>
<dbReference type="AlphaFoldDB" id="A0A521CKN4"/>
<gene>
    <name evidence="1" type="ORF">SAMN06264849_10447</name>
</gene>
<sequence length="77" mass="8543">MSKSGKFLCGAVIGGFIGAATALLLAPKPGRETREDLFNTLEKAKQTLRETSEDVGWRTTEVKENTSDKWIELRESQ</sequence>
<proteinExistence type="predicted"/>
<evidence type="ECO:0000313" key="1">
    <source>
        <dbReference type="EMBL" id="SMO59998.1"/>
    </source>
</evidence>
<dbReference type="PANTHER" id="PTHR35792">
    <property type="entry name" value="GENERAL STRESS PROTEIN"/>
    <property type="match status" value="1"/>
</dbReference>
<dbReference type="OrthoDB" id="9810874at2"/>
<dbReference type="Proteomes" id="UP000315636">
    <property type="component" value="Unassembled WGS sequence"/>
</dbReference>
<protein>
    <submittedName>
        <fullName evidence="1">YtxH-like protein</fullName>
    </submittedName>
</protein>
<keyword evidence="2" id="KW-1185">Reference proteome</keyword>